<evidence type="ECO:0000256" key="6">
    <source>
        <dbReference type="ARBA" id="ARBA00023136"/>
    </source>
</evidence>
<dbReference type="RefSeq" id="WP_089411251.1">
    <property type="nucleotide sequence ID" value="NZ_FZQA01000001.1"/>
</dbReference>
<dbReference type="EMBL" id="FZQA01000001">
    <property type="protein sequence ID" value="SNT68299.1"/>
    <property type="molecule type" value="Genomic_DNA"/>
</dbReference>
<reference evidence="8 9" key="1">
    <citation type="submission" date="2017-07" db="EMBL/GenBank/DDBJ databases">
        <authorList>
            <person name="Sun Z.S."/>
            <person name="Albrecht U."/>
            <person name="Echele G."/>
            <person name="Lee C.C."/>
        </authorList>
    </citation>
    <scope>NUCLEOTIDE SEQUENCE [LARGE SCALE GENOMIC DNA]</scope>
    <source>
        <strain evidence="8 9">CGMCC 1.12710</strain>
    </source>
</reference>
<evidence type="ECO:0000256" key="3">
    <source>
        <dbReference type="ARBA" id="ARBA00022692"/>
    </source>
</evidence>
<proteinExistence type="predicted"/>
<keyword evidence="6" id="KW-0472">Membrane</keyword>
<dbReference type="GO" id="GO:0016020">
    <property type="term" value="C:membrane"/>
    <property type="evidence" value="ECO:0007669"/>
    <property type="project" value="InterPro"/>
</dbReference>
<dbReference type="AlphaFoldDB" id="A0A239PLS9"/>
<dbReference type="Gene3D" id="3.40.50.300">
    <property type="entry name" value="P-loop containing nucleotide triphosphate hydrolases"/>
    <property type="match status" value="1"/>
</dbReference>
<dbReference type="GO" id="GO:0008146">
    <property type="term" value="F:sulfotransferase activity"/>
    <property type="evidence" value="ECO:0007669"/>
    <property type="project" value="InterPro"/>
</dbReference>
<dbReference type="PANTHER" id="PTHR12137">
    <property type="entry name" value="CARBOHYDRATE SULFOTRANSFERASE"/>
    <property type="match status" value="1"/>
</dbReference>
<dbReference type="InterPro" id="IPR027417">
    <property type="entry name" value="P-loop_NTPase"/>
</dbReference>
<organism evidence="8 9">
    <name type="scientific">Amphiplicatus metriothermophilus</name>
    <dbReference type="NCBI Taxonomy" id="1519374"/>
    <lineage>
        <taxon>Bacteria</taxon>
        <taxon>Pseudomonadati</taxon>
        <taxon>Pseudomonadota</taxon>
        <taxon>Alphaproteobacteria</taxon>
        <taxon>Parvularculales</taxon>
        <taxon>Parvularculaceae</taxon>
        <taxon>Amphiplicatus</taxon>
    </lineage>
</organism>
<dbReference type="InterPro" id="IPR005331">
    <property type="entry name" value="Sulfotransferase"/>
</dbReference>
<keyword evidence="7" id="KW-0325">Glycoprotein</keyword>
<dbReference type="Proteomes" id="UP000198346">
    <property type="component" value="Unassembled WGS sequence"/>
</dbReference>
<evidence type="ECO:0000256" key="7">
    <source>
        <dbReference type="ARBA" id="ARBA00023180"/>
    </source>
</evidence>
<keyword evidence="2 8" id="KW-0808">Transferase</keyword>
<evidence type="ECO:0000256" key="4">
    <source>
        <dbReference type="ARBA" id="ARBA00022989"/>
    </source>
</evidence>
<protein>
    <submittedName>
        <fullName evidence="8">Sulfotransferase family protein</fullName>
    </submittedName>
</protein>
<keyword evidence="4" id="KW-1133">Transmembrane helix</keyword>
<accession>A0A239PLS9</accession>
<evidence type="ECO:0000256" key="2">
    <source>
        <dbReference type="ARBA" id="ARBA00022679"/>
    </source>
</evidence>
<dbReference type="Pfam" id="PF03567">
    <property type="entry name" value="Sulfotransfer_2"/>
    <property type="match status" value="1"/>
</dbReference>
<dbReference type="GO" id="GO:0016051">
    <property type="term" value="P:carbohydrate biosynthetic process"/>
    <property type="evidence" value="ECO:0007669"/>
    <property type="project" value="InterPro"/>
</dbReference>
<keyword evidence="9" id="KW-1185">Reference proteome</keyword>
<name>A0A239PLS9_9PROT</name>
<evidence type="ECO:0000256" key="1">
    <source>
        <dbReference type="ARBA" id="ARBA00004323"/>
    </source>
</evidence>
<gene>
    <name evidence="8" type="ORF">SAMN06297382_0801</name>
</gene>
<keyword evidence="5" id="KW-0333">Golgi apparatus</keyword>
<evidence type="ECO:0000256" key="5">
    <source>
        <dbReference type="ARBA" id="ARBA00023034"/>
    </source>
</evidence>
<sequence>MRERNCIFIHVPKCAGLAVAHALLGGKGGAHASAADYLSVFGARWFDQAFKFAFVRDPWRRTVSAFDFLRRGGLHADDAAFAETHLKRYSTIDAFVTEGLARPEIRTWPHFREQVSFLLDPRTDRLAVDYLGRVETIEEDFRAIRARLGLACELPMKNARVATEADDSLKLSARAIDRIAEVYARDVEMLGYRDYPAA</sequence>
<comment type="subcellular location">
    <subcellularLocation>
        <location evidence="1">Golgi apparatus membrane</location>
        <topology evidence="1">Single-pass type II membrane protein</topology>
    </subcellularLocation>
</comment>
<evidence type="ECO:0000313" key="9">
    <source>
        <dbReference type="Proteomes" id="UP000198346"/>
    </source>
</evidence>
<keyword evidence="3" id="KW-0812">Transmembrane</keyword>
<evidence type="ECO:0000313" key="8">
    <source>
        <dbReference type="EMBL" id="SNT68299.1"/>
    </source>
</evidence>
<dbReference type="OrthoDB" id="288532at2"/>
<dbReference type="PANTHER" id="PTHR12137:SF54">
    <property type="entry name" value="CARBOHYDRATE SULFOTRANSFERASE"/>
    <property type="match status" value="1"/>
</dbReference>
<dbReference type="InterPro" id="IPR018011">
    <property type="entry name" value="Carb_sulfotrans_8-10"/>
</dbReference>